<evidence type="ECO:0000313" key="1">
    <source>
        <dbReference type="EMBL" id="ADB75533.1"/>
    </source>
</evidence>
<gene>
    <name evidence="1" type="ordered locus">Gobs_2915</name>
</gene>
<accession>D2S7S4</accession>
<protein>
    <submittedName>
        <fullName evidence="1">Uncharacterized protein</fullName>
    </submittedName>
</protein>
<keyword evidence="2" id="KW-1185">Reference proteome</keyword>
<dbReference type="HOGENOM" id="CLU_2522823_0_0_11"/>
<reference evidence="1 2" key="1">
    <citation type="journal article" date="2010" name="Stand. Genomic Sci.">
        <title>Complete genome sequence of Geodermatophilus obscurus type strain (G-20).</title>
        <authorList>
            <person name="Ivanova N."/>
            <person name="Sikorski J."/>
            <person name="Jando M."/>
            <person name="Munk C."/>
            <person name="Lapidus A."/>
            <person name="Glavina Del Rio T."/>
            <person name="Copeland A."/>
            <person name="Tice H."/>
            <person name="Cheng J.-F."/>
            <person name="Lucas S."/>
            <person name="Chen F."/>
            <person name="Nolan M."/>
            <person name="Bruce D."/>
            <person name="Goodwin L."/>
            <person name="Pitluck S."/>
            <person name="Mavromatis K."/>
            <person name="Mikhailova N."/>
            <person name="Pati A."/>
            <person name="Chen A."/>
            <person name="Palaniappan K."/>
            <person name="Land M."/>
            <person name="Hauser L."/>
            <person name="Chang Y.-J."/>
            <person name="Jeffries C.D."/>
            <person name="Meincke L."/>
            <person name="Brettin T."/>
            <person name="Detter J.C."/>
            <person name="Detter J.C."/>
            <person name="Rohde M."/>
            <person name="Goeker M."/>
            <person name="Bristow J."/>
            <person name="Eisen J.A."/>
            <person name="Markowitz V."/>
            <person name="Hugenholtz P."/>
            <person name="Kyrpides N.C."/>
            <person name="Klenk H.-P."/>
        </authorList>
    </citation>
    <scope>NUCLEOTIDE SEQUENCE [LARGE SCALE GENOMIC DNA]</scope>
    <source>
        <strain evidence="2">ATCC 25078 / DSM 43160 / JCM 3152 / KCC A-0152 / KCTC 9177 / NBRC 13315 / NRRL B-3577 / G-20</strain>
    </source>
</reference>
<evidence type="ECO:0000313" key="2">
    <source>
        <dbReference type="Proteomes" id="UP000001382"/>
    </source>
</evidence>
<proteinExistence type="predicted"/>
<dbReference type="KEGG" id="gob:Gobs_2915"/>
<organism evidence="1 2">
    <name type="scientific">Geodermatophilus obscurus (strain ATCC 25078 / DSM 43160 / JCM 3152 / CCUG 61914 / KCC A-0152 / KCTC 9177 / NBRC 13315 / NRRL B-3577 / G-20)</name>
    <dbReference type="NCBI Taxonomy" id="526225"/>
    <lineage>
        <taxon>Bacteria</taxon>
        <taxon>Bacillati</taxon>
        <taxon>Actinomycetota</taxon>
        <taxon>Actinomycetes</taxon>
        <taxon>Geodermatophilales</taxon>
        <taxon>Geodermatophilaceae</taxon>
        <taxon>Geodermatophilus</taxon>
    </lineage>
</organism>
<dbReference type="Proteomes" id="UP000001382">
    <property type="component" value="Chromosome"/>
</dbReference>
<dbReference type="EMBL" id="CP001867">
    <property type="protein sequence ID" value="ADB75533.1"/>
    <property type="molecule type" value="Genomic_DNA"/>
</dbReference>
<sequence>MFRKTVTTRLDEAGLSTGQIALTLPVTLTGADRDPEGSRSAVARPNVTGFLRLQRTVVPGRSGLRAADPRCCSPDWTRTNNPAI</sequence>
<dbReference type="AlphaFoldDB" id="D2S7S4"/>
<reference evidence="2" key="2">
    <citation type="submission" date="2010-01" db="EMBL/GenBank/DDBJ databases">
        <title>The complete genome of Geodermatophilus obscurus DSM 43160.</title>
        <authorList>
            <consortium name="US DOE Joint Genome Institute (JGI-PGF)"/>
            <person name="Lucas S."/>
            <person name="Copeland A."/>
            <person name="Lapidus A."/>
            <person name="Glavina del Rio T."/>
            <person name="Dalin E."/>
            <person name="Tice H."/>
            <person name="Bruce D."/>
            <person name="Goodwin L."/>
            <person name="Pitluck S."/>
            <person name="Kyrpides N."/>
            <person name="Mavromatis K."/>
            <person name="Ivanova N."/>
            <person name="Munk A.C."/>
            <person name="Brettin T."/>
            <person name="Detter J.C."/>
            <person name="Han C."/>
            <person name="Larimer F."/>
            <person name="Land M."/>
            <person name="Hauser L."/>
            <person name="Markowitz V."/>
            <person name="Cheng J.-F."/>
            <person name="Hugenholtz P."/>
            <person name="Woyke T."/>
            <person name="Wu D."/>
            <person name="Jando M."/>
            <person name="Schneider S."/>
            <person name="Klenk H.-P."/>
            <person name="Eisen J.A."/>
        </authorList>
    </citation>
    <scope>NUCLEOTIDE SEQUENCE [LARGE SCALE GENOMIC DNA]</scope>
    <source>
        <strain evidence="2">ATCC 25078 / DSM 43160 / JCM 3152 / KCC A-0152 / KCTC 9177 / NBRC 13315 / NRRL B-3577 / G-20</strain>
    </source>
</reference>
<name>D2S7S4_GEOOG</name>